<dbReference type="EMBL" id="JARKNE010000003">
    <property type="protein sequence ID" value="KAK5840432.1"/>
    <property type="molecule type" value="Genomic_DNA"/>
</dbReference>
<evidence type="ECO:0000313" key="1">
    <source>
        <dbReference type="EMBL" id="KAK5840432.1"/>
    </source>
</evidence>
<name>A0ABR0QM63_GOSAR</name>
<reference evidence="1 2" key="1">
    <citation type="submission" date="2023-03" db="EMBL/GenBank/DDBJ databases">
        <title>WGS of Gossypium arboreum.</title>
        <authorList>
            <person name="Yu D."/>
        </authorList>
    </citation>
    <scope>NUCLEOTIDE SEQUENCE [LARGE SCALE GENOMIC DNA]</scope>
    <source>
        <tissue evidence="1">Leaf</tissue>
    </source>
</reference>
<dbReference type="Proteomes" id="UP001358586">
    <property type="component" value="Chromosome 3"/>
</dbReference>
<comment type="caution">
    <text evidence="1">The sequence shown here is derived from an EMBL/GenBank/DDBJ whole genome shotgun (WGS) entry which is preliminary data.</text>
</comment>
<sequence length="156" mass="18237">MASSLIRFDDNHIFAAQVIMADDCVLEGFIHNLSKSPDIEIRGYLQDARFLHVSRMLRGCNLDPTLISTLVERCRLEKHTFHLHTMSVQSHLRTFLCVAVTVSTFPREDRQELVRLPEGVYRHLDCRMEFLPIYEPFFSSDTPTCLEYMPWFKVVD</sequence>
<gene>
    <name evidence="1" type="ORF">PVK06_009332</name>
</gene>
<keyword evidence="2" id="KW-1185">Reference proteome</keyword>
<protein>
    <submittedName>
        <fullName evidence="1">Uncharacterized protein</fullName>
    </submittedName>
</protein>
<organism evidence="1 2">
    <name type="scientific">Gossypium arboreum</name>
    <name type="common">Tree cotton</name>
    <name type="synonym">Gossypium nanking</name>
    <dbReference type="NCBI Taxonomy" id="29729"/>
    <lineage>
        <taxon>Eukaryota</taxon>
        <taxon>Viridiplantae</taxon>
        <taxon>Streptophyta</taxon>
        <taxon>Embryophyta</taxon>
        <taxon>Tracheophyta</taxon>
        <taxon>Spermatophyta</taxon>
        <taxon>Magnoliopsida</taxon>
        <taxon>eudicotyledons</taxon>
        <taxon>Gunneridae</taxon>
        <taxon>Pentapetalae</taxon>
        <taxon>rosids</taxon>
        <taxon>malvids</taxon>
        <taxon>Malvales</taxon>
        <taxon>Malvaceae</taxon>
        <taxon>Malvoideae</taxon>
        <taxon>Gossypium</taxon>
    </lineage>
</organism>
<evidence type="ECO:0000313" key="2">
    <source>
        <dbReference type="Proteomes" id="UP001358586"/>
    </source>
</evidence>
<accession>A0ABR0QM63</accession>
<proteinExistence type="predicted"/>